<dbReference type="GO" id="GO:0016405">
    <property type="term" value="F:CoA-ligase activity"/>
    <property type="evidence" value="ECO:0007669"/>
    <property type="project" value="TreeGrafter"/>
</dbReference>
<dbReference type="Gene3D" id="3.30.300.30">
    <property type="match status" value="1"/>
</dbReference>
<accession>A0A1L7W8R5</accession>
<dbReference type="GeneID" id="42061021"/>
<dbReference type="AlphaFoldDB" id="A0A1L7W8R5"/>
<dbReference type="RefSeq" id="XP_031089500.1">
    <property type="nucleotide sequence ID" value="XM_031224219.1"/>
</dbReference>
<reference evidence="4" key="1">
    <citation type="journal article" date="2016" name="Genome Biol. Evol.">
        <title>Comparative 'omics' of the Fusarium fujikuroi species complex highlights differences in genetic potential and metabolite synthesis.</title>
        <authorList>
            <person name="Niehaus E.-M."/>
            <person name="Muensterkoetter M."/>
            <person name="Proctor R.H."/>
            <person name="Brown D.W."/>
            <person name="Sharon A."/>
            <person name="Idan Y."/>
            <person name="Oren-Young L."/>
            <person name="Sieber C.M."/>
            <person name="Novak O."/>
            <person name="Pencik A."/>
            <person name="Tarkowska D."/>
            <person name="Hromadova K."/>
            <person name="Freeman S."/>
            <person name="Maymon M."/>
            <person name="Elazar M."/>
            <person name="Youssef S.A."/>
            <person name="El-Shabrawy E.S.M."/>
            <person name="Shalaby A.B.A."/>
            <person name="Houterman P."/>
            <person name="Brock N.L."/>
            <person name="Burkhardt I."/>
            <person name="Tsavkelova E.A."/>
            <person name="Dickschat J.S."/>
            <person name="Galuszka P."/>
            <person name="Gueldener U."/>
            <person name="Tudzynski B."/>
        </authorList>
    </citation>
    <scope>NUCLEOTIDE SEQUENCE [LARGE SCALE GENOMIC DNA]</scope>
    <source>
        <strain evidence="4">ET1</strain>
    </source>
</reference>
<dbReference type="EMBL" id="FJOF01000015">
    <property type="protein sequence ID" value="CZR48984.1"/>
    <property type="molecule type" value="Genomic_DNA"/>
</dbReference>
<keyword evidence="4" id="KW-1185">Reference proteome</keyword>
<evidence type="ECO:0000313" key="4">
    <source>
        <dbReference type="Proteomes" id="UP000183971"/>
    </source>
</evidence>
<organism evidence="3 4">
    <name type="scientific">Fusarium proliferatum (strain ET1)</name>
    <name type="common">Orchid endophyte fungus</name>
    <dbReference type="NCBI Taxonomy" id="1227346"/>
    <lineage>
        <taxon>Eukaryota</taxon>
        <taxon>Fungi</taxon>
        <taxon>Dikarya</taxon>
        <taxon>Ascomycota</taxon>
        <taxon>Pezizomycotina</taxon>
        <taxon>Sordariomycetes</taxon>
        <taxon>Hypocreomycetidae</taxon>
        <taxon>Hypocreales</taxon>
        <taxon>Nectriaceae</taxon>
        <taxon>Fusarium</taxon>
        <taxon>Fusarium fujikuroi species complex</taxon>
    </lineage>
</organism>
<gene>
    <name evidence="3" type="ORF">FPRO_17001</name>
</gene>
<dbReference type="PANTHER" id="PTHR24096:SF422">
    <property type="entry name" value="BCDNA.GH02901"/>
    <property type="match status" value="1"/>
</dbReference>
<sequence>MQPIQPPQNCSIEEFLLEEKYGRHAIQASLNPFTCGFTSKTRTTVEAKQLVTELAQGLGDKLGWHAIPSDQLERVVYRYGASCVGDSSFIRDCDPSQQPFICDRAILATCLVKCKGHLHLSSASPNGAQGYSRDKDSRQPCIYHRTDRNDAKARPFATLQICSRLSKSGEDSAPCGPVEMARFSSEPGAASVLGLLQWDIWLTVAKYDLSSSVEMFIGAAPLGPEILVKTRKLFPYWKVLQGYGADGLSNIGLTEAGAVVSLSRRDDIWLGSSGVPLDGIECRLLSDDGKELKDLGHPGELVIRSPALASGYFCNEEATQETFQNGWLRTGDLALLKRSSKGNLHLFIVDRIKDLIKVKVPWSSLGFLLIVLALLTLLLSQGMQVSPTELEAHLLLHHGVEEAAVVGIDDPVAGEIPKAFIVRSTSSQAQSTQDLSSSIKKHVEENKAKYKWLRGGIEFVQELPKTPSGKITRRALRDAARRKAKSVKTGSHL</sequence>
<proteinExistence type="predicted"/>
<dbReference type="PANTHER" id="PTHR24096">
    <property type="entry name" value="LONG-CHAIN-FATTY-ACID--COA LIGASE"/>
    <property type="match status" value="1"/>
</dbReference>
<dbReference type="Pfam" id="PF00501">
    <property type="entry name" value="AMP-binding"/>
    <property type="match status" value="1"/>
</dbReference>
<dbReference type="InterPro" id="IPR025110">
    <property type="entry name" value="AMP-bd_C"/>
</dbReference>
<dbReference type="Proteomes" id="UP000183971">
    <property type="component" value="Unassembled WGS sequence"/>
</dbReference>
<name>A0A1L7W8R5_FUSPR</name>
<dbReference type="VEuPathDB" id="FungiDB:FPRO_17001"/>
<keyword evidence="3" id="KW-0436">Ligase</keyword>
<evidence type="ECO:0000259" key="2">
    <source>
        <dbReference type="Pfam" id="PF13193"/>
    </source>
</evidence>
<dbReference type="InterPro" id="IPR042099">
    <property type="entry name" value="ANL_N_sf"/>
</dbReference>
<dbReference type="Gene3D" id="3.40.50.12780">
    <property type="entry name" value="N-terminal domain of ligase-like"/>
    <property type="match status" value="1"/>
</dbReference>
<comment type="caution">
    <text evidence="3">The sequence shown here is derived from an EMBL/GenBank/DDBJ whole genome shotgun (WGS) entry which is preliminary data.</text>
</comment>
<feature type="domain" description="AMP-dependent synthetase/ligase" evidence="1">
    <location>
        <begin position="205"/>
        <end position="313"/>
    </location>
</feature>
<dbReference type="InterPro" id="IPR045851">
    <property type="entry name" value="AMP-bd_C_sf"/>
</dbReference>
<evidence type="ECO:0000313" key="3">
    <source>
        <dbReference type="EMBL" id="CZR48984.1"/>
    </source>
</evidence>
<dbReference type="SUPFAM" id="SSF56801">
    <property type="entry name" value="Acetyl-CoA synthetase-like"/>
    <property type="match status" value="1"/>
</dbReference>
<feature type="domain" description="AMP-binding enzyme C-terminal" evidence="2">
    <location>
        <begin position="389"/>
        <end position="470"/>
    </location>
</feature>
<protein>
    <submittedName>
        <fullName evidence="3">Related to phenylacetyl-CoA ligase</fullName>
    </submittedName>
</protein>
<dbReference type="Pfam" id="PF13193">
    <property type="entry name" value="AMP-binding_C"/>
    <property type="match status" value="1"/>
</dbReference>
<dbReference type="InterPro" id="IPR000873">
    <property type="entry name" value="AMP-dep_synth/lig_dom"/>
</dbReference>
<evidence type="ECO:0000259" key="1">
    <source>
        <dbReference type="Pfam" id="PF00501"/>
    </source>
</evidence>